<comment type="caution">
    <text evidence="4">Lacks conserved residue(s) required for the propagation of feature annotation.</text>
</comment>
<dbReference type="Gene3D" id="3.30.70.580">
    <property type="entry name" value="Pseudouridine synthase I, catalytic domain, N-terminal subdomain"/>
    <property type="match status" value="1"/>
</dbReference>
<evidence type="ECO:0000313" key="7">
    <source>
        <dbReference type="EMBL" id="EWH14653.1"/>
    </source>
</evidence>
<organism evidence="7 8">
    <name type="scientific">Cellulophaga geojensis KL-A</name>
    <dbReference type="NCBI Taxonomy" id="1328323"/>
    <lineage>
        <taxon>Bacteria</taxon>
        <taxon>Pseudomonadati</taxon>
        <taxon>Bacteroidota</taxon>
        <taxon>Flavobacteriia</taxon>
        <taxon>Flavobacteriales</taxon>
        <taxon>Flavobacteriaceae</taxon>
        <taxon>Cellulophaga</taxon>
    </lineage>
</organism>
<comment type="caution">
    <text evidence="7">The sequence shown here is derived from an EMBL/GenBank/DDBJ whole genome shotgun (WGS) entry which is preliminary data.</text>
</comment>
<dbReference type="Proteomes" id="UP000019275">
    <property type="component" value="Unassembled WGS sequence"/>
</dbReference>
<dbReference type="EMBL" id="ARZX01000002">
    <property type="protein sequence ID" value="EWH14653.1"/>
    <property type="molecule type" value="Genomic_DNA"/>
</dbReference>
<dbReference type="NCBIfam" id="TIGR00071">
    <property type="entry name" value="hisT_truA"/>
    <property type="match status" value="1"/>
</dbReference>
<feature type="active site" description="Nucleophile" evidence="4">
    <location>
        <position position="63"/>
    </location>
</feature>
<dbReference type="PANTHER" id="PTHR11142">
    <property type="entry name" value="PSEUDOURIDYLATE SYNTHASE"/>
    <property type="match status" value="1"/>
</dbReference>
<gene>
    <name evidence="4" type="primary">truA</name>
    <name evidence="7" type="ORF">KLA_02457</name>
</gene>
<sequence length="270" mass="31036">MHTFADVKKKKQYYLIRLQFLGYRFSGWQKQPGYKTIEGMLAKTLKFILPERQYKILGAGRTDAKVSALDAAFELFLDGEPLQDLDFFLKDFNKNLPSDIRIVSVKHVKEKFNIIQHSKEKEYVYLFSFGEKNHPYTAPFMANIQDDLDLDLMKKATSLFVGTHNFKSFTAKPKENGKFIRKVNSAEIKENTILKANFFPKKSYAFHIKGEGFMRYQVRMLMGALIQLGKGEVTLSDIEEALKPNSTTKFVFVAPGSGLMLHSLDFKDDV</sequence>
<evidence type="ECO:0000256" key="1">
    <source>
        <dbReference type="ARBA" id="ARBA00009375"/>
    </source>
</evidence>
<evidence type="ECO:0000256" key="3">
    <source>
        <dbReference type="ARBA" id="ARBA00023235"/>
    </source>
</evidence>
<dbReference type="InterPro" id="IPR001406">
    <property type="entry name" value="PsdUridine_synth_TruA"/>
</dbReference>
<keyword evidence="2 4" id="KW-0819">tRNA processing</keyword>
<dbReference type="Gene3D" id="3.30.70.660">
    <property type="entry name" value="Pseudouridine synthase I, catalytic domain, C-terminal subdomain"/>
    <property type="match status" value="1"/>
</dbReference>
<evidence type="ECO:0000256" key="2">
    <source>
        <dbReference type="ARBA" id="ARBA00022694"/>
    </source>
</evidence>
<name>A0ABP3BAQ0_9FLAO</name>
<comment type="function">
    <text evidence="4">Formation of pseudouridine at positions 38, 39 and 40 in the anticodon stem and loop of transfer RNAs.</text>
</comment>
<comment type="similarity">
    <text evidence="1 4 5">Belongs to the tRNA pseudouridine synthase TruA family.</text>
</comment>
<evidence type="ECO:0000256" key="4">
    <source>
        <dbReference type="HAMAP-Rule" id="MF_00171"/>
    </source>
</evidence>
<comment type="subunit">
    <text evidence="4">Homodimer.</text>
</comment>
<dbReference type="Pfam" id="PF01416">
    <property type="entry name" value="PseudoU_synth_1"/>
    <property type="match status" value="1"/>
</dbReference>
<feature type="binding site" evidence="4">
    <location>
        <position position="123"/>
    </location>
    <ligand>
        <name>substrate</name>
    </ligand>
</feature>
<dbReference type="InterPro" id="IPR020094">
    <property type="entry name" value="TruA/RsuA/RluB/E/F_N"/>
</dbReference>
<dbReference type="InterPro" id="IPR020097">
    <property type="entry name" value="PsdUridine_synth_TruA_a/b_dom"/>
</dbReference>
<evidence type="ECO:0000259" key="6">
    <source>
        <dbReference type="Pfam" id="PF01416"/>
    </source>
</evidence>
<dbReference type="InterPro" id="IPR020103">
    <property type="entry name" value="PsdUridine_synth_cat_dom_sf"/>
</dbReference>
<keyword evidence="3 4" id="KW-0413">Isomerase</keyword>
<reference evidence="7 8" key="1">
    <citation type="journal article" date="2014" name="Genome Announc.">
        <title>Draft Genome Sequence of the Carrageenan-Degrading Bacterium Cellulophaga sp. Strain KL-A, Isolated from Decaying Marine Algae.</title>
        <authorList>
            <person name="Shan D."/>
            <person name="Ying J."/>
            <person name="Li X."/>
            <person name="Gao Z."/>
            <person name="Wei G."/>
            <person name="Shao Z."/>
        </authorList>
    </citation>
    <scope>NUCLEOTIDE SEQUENCE [LARGE SCALE GENOMIC DNA]</scope>
    <source>
        <strain evidence="7 8">KL-A</strain>
    </source>
</reference>
<dbReference type="InterPro" id="IPR020095">
    <property type="entry name" value="PsdUridine_synth_TruA_C"/>
</dbReference>
<dbReference type="HAMAP" id="MF_00171">
    <property type="entry name" value="TruA"/>
    <property type="match status" value="1"/>
</dbReference>
<dbReference type="SUPFAM" id="SSF55120">
    <property type="entry name" value="Pseudouridine synthase"/>
    <property type="match status" value="1"/>
</dbReference>
<dbReference type="PANTHER" id="PTHR11142:SF0">
    <property type="entry name" value="TRNA PSEUDOURIDINE SYNTHASE-LIKE 1"/>
    <property type="match status" value="1"/>
</dbReference>
<dbReference type="PIRSF" id="PIRSF001430">
    <property type="entry name" value="tRNA_psdUrid_synth"/>
    <property type="match status" value="1"/>
</dbReference>
<dbReference type="EC" id="5.4.99.12" evidence="4"/>
<evidence type="ECO:0000313" key="8">
    <source>
        <dbReference type="Proteomes" id="UP000019275"/>
    </source>
</evidence>
<protein>
    <recommendedName>
        <fullName evidence="4">tRNA pseudouridine synthase A</fullName>
        <ecNumber evidence="4">5.4.99.12</ecNumber>
    </recommendedName>
    <alternativeName>
        <fullName evidence="4">tRNA pseudouridine(38-40) synthase</fullName>
    </alternativeName>
    <alternativeName>
        <fullName evidence="4">tRNA pseudouridylate synthase I</fullName>
    </alternativeName>
    <alternativeName>
        <fullName evidence="4">tRNA-uridine isomerase I</fullName>
    </alternativeName>
</protein>
<keyword evidence="8" id="KW-1185">Reference proteome</keyword>
<feature type="domain" description="Pseudouridine synthase I TruA alpha/beta" evidence="6">
    <location>
        <begin position="156"/>
        <end position="266"/>
    </location>
</feature>
<accession>A0ABP3BAQ0</accession>
<proteinExistence type="inferred from homology"/>
<evidence type="ECO:0000256" key="5">
    <source>
        <dbReference type="RuleBase" id="RU003792"/>
    </source>
</evidence>
<comment type="catalytic activity">
    <reaction evidence="4 5">
        <text>uridine(38/39/40) in tRNA = pseudouridine(38/39/40) in tRNA</text>
        <dbReference type="Rhea" id="RHEA:22376"/>
        <dbReference type="Rhea" id="RHEA-COMP:10085"/>
        <dbReference type="Rhea" id="RHEA-COMP:10087"/>
        <dbReference type="ChEBI" id="CHEBI:65314"/>
        <dbReference type="ChEBI" id="CHEBI:65315"/>
        <dbReference type="EC" id="5.4.99.12"/>
    </reaction>
</comment>